<dbReference type="SUPFAM" id="SSF47384">
    <property type="entry name" value="Homodimeric domain of signal transducing histidine kinase"/>
    <property type="match status" value="1"/>
</dbReference>
<dbReference type="Pfam" id="PF00512">
    <property type="entry name" value="HisKA"/>
    <property type="match status" value="1"/>
</dbReference>
<dbReference type="SMART" id="SM00086">
    <property type="entry name" value="PAC"/>
    <property type="match status" value="2"/>
</dbReference>
<evidence type="ECO:0000256" key="4">
    <source>
        <dbReference type="ARBA" id="ARBA00022553"/>
    </source>
</evidence>
<dbReference type="SMART" id="SM00387">
    <property type="entry name" value="HATPase_c"/>
    <property type="match status" value="1"/>
</dbReference>
<dbReference type="InterPro" id="IPR035965">
    <property type="entry name" value="PAS-like_dom_sf"/>
</dbReference>
<dbReference type="SMART" id="SM00388">
    <property type="entry name" value="HisKA"/>
    <property type="match status" value="1"/>
</dbReference>
<evidence type="ECO:0000256" key="5">
    <source>
        <dbReference type="ARBA" id="ARBA00022679"/>
    </source>
</evidence>
<proteinExistence type="predicted"/>
<evidence type="ECO:0000313" key="12">
    <source>
        <dbReference type="Proteomes" id="UP001162834"/>
    </source>
</evidence>
<accession>A0A9E7C0R4</accession>
<dbReference type="InterPro" id="IPR036097">
    <property type="entry name" value="HisK_dim/P_sf"/>
</dbReference>
<dbReference type="InterPro" id="IPR003661">
    <property type="entry name" value="HisK_dim/P_dom"/>
</dbReference>
<dbReference type="InterPro" id="IPR003594">
    <property type="entry name" value="HATPase_dom"/>
</dbReference>
<gene>
    <name evidence="11" type="primary">sasA_9</name>
    <name evidence="11" type="ORF">DSM104329_02291</name>
</gene>
<keyword evidence="4" id="KW-0597">Phosphoprotein</keyword>
<dbReference type="InterPro" id="IPR001610">
    <property type="entry name" value="PAC"/>
</dbReference>
<comment type="subcellular location">
    <subcellularLocation>
        <location evidence="2">Cell membrane</location>
    </subcellularLocation>
</comment>
<keyword evidence="6" id="KW-0418">Kinase</keyword>
<comment type="catalytic activity">
    <reaction evidence="1">
        <text>ATP + protein L-histidine = ADP + protein N-phospho-L-histidine.</text>
        <dbReference type="EC" id="2.7.13.3"/>
    </reaction>
</comment>
<dbReference type="GO" id="GO:0000155">
    <property type="term" value="F:phosphorelay sensor kinase activity"/>
    <property type="evidence" value="ECO:0007669"/>
    <property type="project" value="InterPro"/>
</dbReference>
<dbReference type="CDD" id="cd00130">
    <property type="entry name" value="PAS"/>
    <property type="match status" value="2"/>
</dbReference>
<dbReference type="SUPFAM" id="SSF55874">
    <property type="entry name" value="ATPase domain of HSP90 chaperone/DNA topoisomerase II/histidine kinase"/>
    <property type="match status" value="1"/>
</dbReference>
<dbReference type="InterPro" id="IPR000014">
    <property type="entry name" value="PAS"/>
</dbReference>
<dbReference type="SUPFAM" id="SSF55785">
    <property type="entry name" value="PYP-like sensor domain (PAS domain)"/>
    <property type="match status" value="2"/>
</dbReference>
<evidence type="ECO:0000259" key="10">
    <source>
        <dbReference type="PROSITE" id="PS50113"/>
    </source>
</evidence>
<dbReference type="Gene3D" id="3.30.565.10">
    <property type="entry name" value="Histidine kinase-like ATPase, C-terminal domain"/>
    <property type="match status" value="1"/>
</dbReference>
<dbReference type="KEGG" id="sbae:DSM104329_02291"/>
<feature type="domain" description="PAC" evidence="10">
    <location>
        <begin position="232"/>
        <end position="284"/>
    </location>
</feature>
<feature type="domain" description="PAC" evidence="10">
    <location>
        <begin position="94"/>
        <end position="146"/>
    </location>
</feature>
<feature type="domain" description="PAS" evidence="9">
    <location>
        <begin position="173"/>
        <end position="213"/>
    </location>
</feature>
<evidence type="ECO:0000256" key="6">
    <source>
        <dbReference type="ARBA" id="ARBA00022777"/>
    </source>
</evidence>
<dbReference type="PANTHER" id="PTHR43304:SF1">
    <property type="entry name" value="PAC DOMAIN-CONTAINING PROTEIN"/>
    <property type="match status" value="1"/>
</dbReference>
<dbReference type="EMBL" id="CP087164">
    <property type="protein sequence ID" value="UGS35894.1"/>
    <property type="molecule type" value="Genomic_DNA"/>
</dbReference>
<dbReference type="Pfam" id="PF02518">
    <property type="entry name" value="HATPase_c"/>
    <property type="match status" value="1"/>
</dbReference>
<dbReference type="InterPro" id="IPR004358">
    <property type="entry name" value="Sig_transdc_His_kin-like_C"/>
</dbReference>
<dbReference type="PRINTS" id="PR00344">
    <property type="entry name" value="BCTRLSENSOR"/>
</dbReference>
<dbReference type="Proteomes" id="UP001162834">
    <property type="component" value="Chromosome"/>
</dbReference>
<dbReference type="PANTHER" id="PTHR43304">
    <property type="entry name" value="PHYTOCHROME-LIKE PROTEIN CPH1"/>
    <property type="match status" value="1"/>
</dbReference>
<dbReference type="Pfam" id="PF13426">
    <property type="entry name" value="PAS_9"/>
    <property type="match status" value="2"/>
</dbReference>
<feature type="domain" description="Histidine kinase" evidence="8">
    <location>
        <begin position="302"/>
        <end position="518"/>
    </location>
</feature>
<protein>
    <recommendedName>
        <fullName evidence="3">histidine kinase</fullName>
        <ecNumber evidence="3">2.7.13.3</ecNumber>
    </recommendedName>
</protein>
<dbReference type="SMART" id="SM00091">
    <property type="entry name" value="PAS"/>
    <property type="match status" value="2"/>
</dbReference>
<evidence type="ECO:0000256" key="3">
    <source>
        <dbReference type="ARBA" id="ARBA00012438"/>
    </source>
</evidence>
<dbReference type="Gene3D" id="3.30.450.20">
    <property type="entry name" value="PAS domain"/>
    <property type="match status" value="2"/>
</dbReference>
<dbReference type="AlphaFoldDB" id="A0A9E7C0R4"/>
<keyword evidence="7" id="KW-0902">Two-component regulatory system</keyword>
<dbReference type="InterPro" id="IPR005467">
    <property type="entry name" value="His_kinase_dom"/>
</dbReference>
<reference evidence="11" key="1">
    <citation type="journal article" date="2022" name="Int. J. Syst. Evol. Microbiol.">
        <title>Pseudomonas aegrilactucae sp. nov. and Pseudomonas morbosilactucae sp. nov., pathogens causing bacterial rot of lettuce in Japan.</title>
        <authorList>
            <person name="Sawada H."/>
            <person name="Fujikawa T."/>
            <person name="Satou M."/>
        </authorList>
    </citation>
    <scope>NUCLEOTIDE SEQUENCE</scope>
    <source>
        <strain evidence="11">0166_1</strain>
    </source>
</reference>
<dbReference type="GO" id="GO:0005886">
    <property type="term" value="C:plasma membrane"/>
    <property type="evidence" value="ECO:0007669"/>
    <property type="project" value="UniProtKB-SubCell"/>
</dbReference>
<dbReference type="InterPro" id="IPR036890">
    <property type="entry name" value="HATPase_C_sf"/>
</dbReference>
<evidence type="ECO:0000259" key="9">
    <source>
        <dbReference type="PROSITE" id="PS50112"/>
    </source>
</evidence>
<dbReference type="PROSITE" id="PS50113">
    <property type="entry name" value="PAC"/>
    <property type="match status" value="2"/>
</dbReference>
<sequence length="527" mass="57949">MLPVHAPDSDASLVAGDWRAWQFALLVETVSDYAIFLLEPDGRVASWNRGARRIKGYEAPEVIGRHFSLFYTDADRTRDHPAHELEIAELEGRYEEEGWRVRKDGSRFWANVVITALRDSGGTLVGYGKVTRDLTARRLSEEQLRATAAELLTANRGLDQFRRLVAGVRDYAIFMLDPGGHVASWNAGAEHIKGYTEDEIVGRHFSVFYTEPDLMRDHPAHELEVAARDGRYEEEGWRVRQDGSRFWANVVITPIRNDTGVLIGYAKVTRDLTERRQVEQALRDAHEQLRRSNEELDRFAVVAAHDLSAPLATVTGLAGLLERELPEDVTPKAIEYLRHMSVSTARMAELIDRLLTYARAGEGPSSRRPVDVSEAAGSAIGDLAAVIAERGAEVRVELDGVPSVTAARGDLELVLRNLVGNAVKFGARERPHVRLAWQPEGDGCVRITVDDDGEGIAPDDQVRIFRAFERVPTVAGPRGSGLGLAICARIVQRSGGAIGVESGEGAGSRFWLTLPTFPGDRAGAPGA</sequence>
<dbReference type="EC" id="2.7.13.3" evidence="3"/>
<evidence type="ECO:0000256" key="1">
    <source>
        <dbReference type="ARBA" id="ARBA00000085"/>
    </source>
</evidence>
<dbReference type="InterPro" id="IPR052162">
    <property type="entry name" value="Sensor_kinase/Photoreceptor"/>
</dbReference>
<evidence type="ECO:0000259" key="8">
    <source>
        <dbReference type="PROSITE" id="PS50109"/>
    </source>
</evidence>
<organism evidence="11 12">
    <name type="scientific">Capillimicrobium parvum</name>
    <dbReference type="NCBI Taxonomy" id="2884022"/>
    <lineage>
        <taxon>Bacteria</taxon>
        <taxon>Bacillati</taxon>
        <taxon>Actinomycetota</taxon>
        <taxon>Thermoleophilia</taxon>
        <taxon>Solirubrobacterales</taxon>
        <taxon>Capillimicrobiaceae</taxon>
        <taxon>Capillimicrobium</taxon>
    </lineage>
</organism>
<evidence type="ECO:0000313" key="11">
    <source>
        <dbReference type="EMBL" id="UGS35894.1"/>
    </source>
</evidence>
<evidence type="ECO:0000256" key="7">
    <source>
        <dbReference type="ARBA" id="ARBA00023012"/>
    </source>
</evidence>
<dbReference type="Gene3D" id="1.10.287.130">
    <property type="match status" value="1"/>
</dbReference>
<dbReference type="NCBIfam" id="TIGR00229">
    <property type="entry name" value="sensory_box"/>
    <property type="match status" value="2"/>
</dbReference>
<name>A0A9E7C0R4_9ACTN</name>
<dbReference type="PROSITE" id="PS50109">
    <property type="entry name" value="HIS_KIN"/>
    <property type="match status" value="1"/>
</dbReference>
<dbReference type="PROSITE" id="PS50112">
    <property type="entry name" value="PAS"/>
    <property type="match status" value="2"/>
</dbReference>
<evidence type="ECO:0000256" key="2">
    <source>
        <dbReference type="ARBA" id="ARBA00004236"/>
    </source>
</evidence>
<dbReference type="InterPro" id="IPR000700">
    <property type="entry name" value="PAS-assoc_C"/>
</dbReference>
<keyword evidence="5 11" id="KW-0808">Transferase</keyword>
<dbReference type="CDD" id="cd00082">
    <property type="entry name" value="HisKA"/>
    <property type="match status" value="1"/>
</dbReference>
<feature type="domain" description="PAS" evidence="9">
    <location>
        <begin position="35"/>
        <end position="73"/>
    </location>
</feature>
<keyword evidence="12" id="KW-1185">Reference proteome</keyword>